<evidence type="ECO:0000256" key="1">
    <source>
        <dbReference type="ARBA" id="ARBA00022723"/>
    </source>
</evidence>
<dbReference type="OrthoDB" id="3056838at2759"/>
<reference evidence="6" key="1">
    <citation type="submission" date="2020-05" db="EMBL/GenBank/DDBJ databases">
        <title>Mycena genomes resolve the evolution of fungal bioluminescence.</title>
        <authorList>
            <person name="Tsai I.J."/>
        </authorList>
    </citation>
    <scope>NUCLEOTIDE SEQUENCE</scope>
    <source>
        <strain evidence="6">CCC161011</strain>
    </source>
</reference>
<dbReference type="GO" id="GO:0008270">
    <property type="term" value="F:zinc ion binding"/>
    <property type="evidence" value="ECO:0007669"/>
    <property type="project" value="UniProtKB-KW"/>
</dbReference>
<keyword evidence="7" id="KW-1185">Reference proteome</keyword>
<keyword evidence="3" id="KW-0862">Zinc</keyword>
<keyword evidence="1" id="KW-0479">Metal-binding</keyword>
<protein>
    <submittedName>
        <fullName evidence="6">MYND-type domain-containing protein</fullName>
    </submittedName>
</protein>
<evidence type="ECO:0000256" key="2">
    <source>
        <dbReference type="ARBA" id="ARBA00022771"/>
    </source>
</evidence>
<keyword evidence="2 4" id="KW-0863">Zinc-finger</keyword>
<dbReference type="AlphaFoldDB" id="A0A8H6X487"/>
<comment type="caution">
    <text evidence="6">The sequence shown here is derived from an EMBL/GenBank/DDBJ whole genome shotgun (WGS) entry which is preliminary data.</text>
</comment>
<evidence type="ECO:0000313" key="6">
    <source>
        <dbReference type="EMBL" id="KAF7334058.1"/>
    </source>
</evidence>
<dbReference type="Proteomes" id="UP000620124">
    <property type="component" value="Unassembled WGS sequence"/>
</dbReference>
<dbReference type="PROSITE" id="PS50865">
    <property type="entry name" value="ZF_MYND_2"/>
    <property type="match status" value="1"/>
</dbReference>
<dbReference type="EMBL" id="JACAZI010000027">
    <property type="protein sequence ID" value="KAF7334058.1"/>
    <property type="molecule type" value="Genomic_DNA"/>
</dbReference>
<organism evidence="6 7">
    <name type="scientific">Mycena venus</name>
    <dbReference type="NCBI Taxonomy" id="2733690"/>
    <lineage>
        <taxon>Eukaryota</taxon>
        <taxon>Fungi</taxon>
        <taxon>Dikarya</taxon>
        <taxon>Basidiomycota</taxon>
        <taxon>Agaricomycotina</taxon>
        <taxon>Agaricomycetes</taxon>
        <taxon>Agaricomycetidae</taxon>
        <taxon>Agaricales</taxon>
        <taxon>Marasmiineae</taxon>
        <taxon>Mycenaceae</taxon>
        <taxon>Mycena</taxon>
    </lineage>
</organism>
<sequence>MHPSLSLGNLSQLPLGLRTKALAAANGSLDSLRALSAAVPQMSYEDRILLLPAFYAALDVPDIPNIEAMTTESFPTSSFHRVVLAVGVVSNIPGIHPLALNDLWMRLWVGVQLLDFATQLIPEAFLNAGIGPVNFFCMIERFLHEDGGGPINSTKGVWTLVGKSWSAMLQREDVFGDMVFNKLCQFLARAAITYANVEELIVGAGGTTELALIIVQHIKLTKFSIVTLADSIYLHSVIRFLSCTNASLCSGLLRCGIVPALTRAISILGISRQEVKGVTRTGLLHSALVILMEAITLWKESTPRQSVYHWQRQSMKAGLLGTLVNISCRFFDGKVVTAVEDFLTKVLPASMMDPIVLKQVLDQYSPFREAIYSTELQRAILRLPWKNFHELFVQRSGVLAKFEIAVSMRACDNGSCDVIKTKKLMSRCSNCQTNYYCSGPCQIQDWRAGGHRDQCRILRASKYAEPLSSRQLSFMRAVLHDDYLSRRFEILSRQINHMIDKPGTDFYTMFWYSNDKVKVNVLTIGEYPESDCNDWCIDWKYHARRKRQSEGRMDLHLMVIAHPGGGSEARMFPKRSFNDGMARGQRKITERTQRPTVYELNALILALSEKDECIH</sequence>
<dbReference type="Gene3D" id="6.10.140.2220">
    <property type="match status" value="1"/>
</dbReference>
<evidence type="ECO:0000256" key="4">
    <source>
        <dbReference type="PROSITE-ProRule" id="PRU00134"/>
    </source>
</evidence>
<dbReference type="SUPFAM" id="SSF144232">
    <property type="entry name" value="HIT/MYND zinc finger-like"/>
    <property type="match status" value="1"/>
</dbReference>
<feature type="domain" description="MYND-type" evidence="5">
    <location>
        <begin position="413"/>
        <end position="455"/>
    </location>
</feature>
<name>A0A8H6X487_9AGAR</name>
<dbReference type="InterPro" id="IPR002893">
    <property type="entry name" value="Znf_MYND"/>
</dbReference>
<evidence type="ECO:0000256" key="3">
    <source>
        <dbReference type="ARBA" id="ARBA00022833"/>
    </source>
</evidence>
<gene>
    <name evidence="6" type="ORF">MVEN_02311400</name>
</gene>
<evidence type="ECO:0000313" key="7">
    <source>
        <dbReference type="Proteomes" id="UP000620124"/>
    </source>
</evidence>
<evidence type="ECO:0000259" key="5">
    <source>
        <dbReference type="PROSITE" id="PS50865"/>
    </source>
</evidence>
<accession>A0A8H6X487</accession>
<dbReference type="Pfam" id="PF01753">
    <property type="entry name" value="zf-MYND"/>
    <property type="match status" value="1"/>
</dbReference>
<proteinExistence type="predicted"/>